<dbReference type="EMBL" id="GL433848">
    <property type="protein sequence ID" value="EFN54305.1"/>
    <property type="molecule type" value="Genomic_DNA"/>
</dbReference>
<keyword evidence="5" id="KW-1185">Reference proteome</keyword>
<dbReference type="Gene3D" id="2.40.50.90">
    <property type="match status" value="5"/>
</dbReference>
<feature type="region of interest" description="Disordered" evidence="1">
    <location>
        <begin position="1239"/>
        <end position="1266"/>
    </location>
</feature>
<evidence type="ECO:0000259" key="3">
    <source>
        <dbReference type="PROSITE" id="PS50830"/>
    </source>
</evidence>
<feature type="compositionally biased region" description="Low complexity" evidence="1">
    <location>
        <begin position="1239"/>
        <end position="1251"/>
    </location>
</feature>
<evidence type="ECO:0000256" key="1">
    <source>
        <dbReference type="SAM" id="MobiDB-lite"/>
    </source>
</evidence>
<protein>
    <submittedName>
        <fullName evidence="4">Uncharacterized protein</fullName>
    </submittedName>
</protein>
<name>E1ZIB1_CHLVA</name>
<dbReference type="InterPro" id="IPR048324">
    <property type="entry name" value="ZSWIM1-3_RNaseH-like"/>
</dbReference>
<organism evidence="5">
    <name type="scientific">Chlorella variabilis</name>
    <name type="common">Green alga</name>
    <dbReference type="NCBI Taxonomy" id="554065"/>
    <lineage>
        <taxon>Eukaryota</taxon>
        <taxon>Viridiplantae</taxon>
        <taxon>Chlorophyta</taxon>
        <taxon>core chlorophytes</taxon>
        <taxon>Trebouxiophyceae</taxon>
        <taxon>Chlorellales</taxon>
        <taxon>Chlorellaceae</taxon>
        <taxon>Chlorella clade</taxon>
        <taxon>Chlorella</taxon>
    </lineage>
</organism>
<dbReference type="InterPro" id="IPR035437">
    <property type="entry name" value="SNase_OB-fold_sf"/>
</dbReference>
<dbReference type="Pfam" id="PF00565">
    <property type="entry name" value="SNase"/>
    <property type="match status" value="4"/>
</dbReference>
<dbReference type="Proteomes" id="UP000008141">
    <property type="component" value="Unassembled WGS sequence"/>
</dbReference>
<dbReference type="PROSITE" id="PS50830">
    <property type="entry name" value="TNASE_3"/>
    <property type="match status" value="4"/>
</dbReference>
<dbReference type="GO" id="GO:0004518">
    <property type="term" value="F:nuclease activity"/>
    <property type="evidence" value="ECO:0007669"/>
    <property type="project" value="TreeGrafter"/>
</dbReference>
<dbReference type="STRING" id="554065.E1ZIB1"/>
<dbReference type="InParanoid" id="E1ZIB1"/>
<dbReference type="PROSITE" id="PS50304">
    <property type="entry name" value="TUDOR"/>
    <property type="match status" value="1"/>
</dbReference>
<sequence length="1711" mass="185134">MLTNHLALLSPTGPATALPGPALRQLQQGGYRVGASVYDMTHRTSRGYGTISRRGEPCDDGTPRWHVHWEHPREGQRDKAIAETYLELPLVHHKERVPPAGLGQRIQVVLGTHRPALGTIVAKSGDGWTCELEGQKIRHNFKGAYLHAMGQPADGKTLQLSEAVELVTGLPLKEVYDWLSDHQLNQAAPVDLRLVKPDSALLEEVFLGTRPVQGLADAEVRALHYAVPALEVAGQPGAGVSTATADDVGTIRSGLQKKAAGKWTLKYVCSHASKCSCPYTLELRHPAGSEVVSVWQTAPHQFHDPTSADSQAQLRMHPRLEAMATVMIESGATPTSICTRLNNMVHDPADPLGLGGGTTGLQHFSSARVSIIPRQIYVLIKKLRRAEGLGLTSDVQAMAALIDELRREGSVLFYQPYKQAGRRSGEQPLVIVMQVSFQARMLDQFGRRLVFMDATFGVNKYGYPLYALVVQDESGRGVPVSFMVCSSDTAEVVEHFLRTSMEGAQAAGDGTFKYKSIMIDKSKTEIAAVDQLVSTGHAEGYLLCYFHFLQDWERFLSSGDAGVPKAERHRIMLALARLAHMQDQAPFKQELAFFILSNSQQHLPVAQRMHSSWVPCAEKWAWWGRLDVLDLQCNTNNLGERNFGLIKYTDLERRAQLTLHELLLALLTKTVPRNIQNRAHMLAGRVTSDQQQREQRAALWVQKLVERAMAWLRGVVKEVLSGDTVVVAAAAKPGQLPGAEKRLTLSSVLAPKLGRRDGSTRDEPFAWQSREFLRKLCAGKPCVFRVDYVLEQAGGKEFGSVFVNEKENAALSLVAQGWAKVRPPSDKQSPFYEELARAQADAEAKGLGVHTKDKDAAAAAVRDVLAADEFDTQGLLSRVGKGKPVSAIVEQVSSGSMLRVTLLPELQSATVMVAGVQCPSMGRRPPPTAAPAAPAADGEEAAATGPAAGTAASLVAAGTSAPSEVQAEPFAREARYFTELRTLNREVKIVLEGVSQFGVLVGNVQFPPPAYAPAAPAAAAANGTPAAAAPAPEQDLATALIKAGLGRTAEWGLNMMTTGAFKLRELERAAKQAKVGMWHNYVPQPGNSAKLSDKFTGIVSEIVSGDCLVVKDKASGEASIRAPRMGTRERAPEPWGPEAKEFLRQRLIGKEVSVSMEYNRKVQPMMGEGAGRPGEERTMSFATVTVTEGAGGEQKVNNVAELLLVRGLAQVVKHRGDEERSGTLHAWAHYEDLMNAEVQGKSGKKGQWSSKEPPKPHVNDVSLPGTSSRAKQHLPFLQRAGKLAAVCEYVLSGHRIKLYIPKEGVTIAFNPSGVRCPQRGQAAAAGRPAVEEEPYWEDALRFTRDNCLQRDCEVEVTSVDRVGNFQGTVRFGRLNLGVALLEAGLAKLHPSFDPYSTPGGKELEAAQAKARSQKLKVWDKDEPEAAAPAEEEGEGGSGATANGGSAEREHFDVVVSDVTDANALYVQVAEEPRVTWVAEQLAGLSLEGAPPPAAPLKAGDKCLAQSGADKQWYRAAVERAYVADPTAPKYDVLFMDFGNREHITAAQVRPMPPALAAVPGQAQQACIAFVKAPGVEEEHGVEAAQFLWQLVGGNRRLTAYVERRERLVASGKHWGAQAPTKLHLTLMEPGNEDYSRSVAGQLLSAGLARLVEPKGAQPGETGEVLEVLRSCQETARRRHVGIYQYGDPGSGDEEDDGGFPALSKPGGRGKR</sequence>
<evidence type="ECO:0000313" key="5">
    <source>
        <dbReference type="Proteomes" id="UP000008141"/>
    </source>
</evidence>
<dbReference type="eggNOG" id="KOG2039">
    <property type="taxonomic scope" value="Eukaryota"/>
</dbReference>
<dbReference type="FunCoup" id="E1ZIB1">
    <property type="interactions" value="2042"/>
</dbReference>
<evidence type="ECO:0000259" key="2">
    <source>
        <dbReference type="PROSITE" id="PS50304"/>
    </source>
</evidence>
<accession>E1ZIB1</accession>
<dbReference type="GeneID" id="17353671"/>
<feature type="compositionally biased region" description="Acidic residues" evidence="1">
    <location>
        <begin position="1421"/>
        <end position="1434"/>
    </location>
</feature>
<feature type="domain" description="Tudor" evidence="2">
    <location>
        <begin position="1495"/>
        <end position="1558"/>
    </location>
</feature>
<dbReference type="SUPFAM" id="SSF63748">
    <property type="entry name" value="Tudor/PWWP/MBT"/>
    <property type="match status" value="1"/>
</dbReference>
<dbReference type="OrthoDB" id="10023235at2759"/>
<feature type="compositionally biased region" description="Low complexity" evidence="1">
    <location>
        <begin position="930"/>
        <end position="947"/>
    </location>
</feature>
<reference evidence="4 5" key="1">
    <citation type="journal article" date="2010" name="Plant Cell">
        <title>The Chlorella variabilis NC64A genome reveals adaptation to photosymbiosis, coevolution with viruses, and cryptic sex.</title>
        <authorList>
            <person name="Blanc G."/>
            <person name="Duncan G."/>
            <person name="Agarkova I."/>
            <person name="Borodovsky M."/>
            <person name="Gurnon J."/>
            <person name="Kuo A."/>
            <person name="Lindquist E."/>
            <person name="Lucas S."/>
            <person name="Pangilinan J."/>
            <person name="Polle J."/>
            <person name="Salamov A."/>
            <person name="Terry A."/>
            <person name="Yamada T."/>
            <person name="Dunigan D.D."/>
            <person name="Grigoriev I.V."/>
            <person name="Claverie J.M."/>
            <person name="Van Etten J.L."/>
        </authorList>
    </citation>
    <scope>NUCLEOTIDE SEQUENCE [LARGE SCALE GENOMIC DNA]</scope>
    <source>
        <strain evidence="4 5">NC64A</strain>
    </source>
</reference>
<dbReference type="GO" id="GO:0003723">
    <property type="term" value="F:RNA binding"/>
    <property type="evidence" value="ECO:0007669"/>
    <property type="project" value="TreeGrafter"/>
</dbReference>
<dbReference type="SMART" id="SM00318">
    <property type="entry name" value="SNc"/>
    <property type="match status" value="4"/>
</dbReference>
<dbReference type="Pfam" id="PF00567">
    <property type="entry name" value="TUDOR"/>
    <property type="match status" value="1"/>
</dbReference>
<dbReference type="FunFam" id="2.30.30.140:FF:000018">
    <property type="entry name" value="Serine/threonine-protein kinase 31"/>
    <property type="match status" value="1"/>
</dbReference>
<dbReference type="PANTHER" id="PTHR12302:SF2">
    <property type="entry name" value="STAPHYLOCOCCAL NUCLEASE DOMAIN-CONTAINING PROTEIN 1"/>
    <property type="match status" value="1"/>
</dbReference>
<evidence type="ECO:0000313" key="4">
    <source>
        <dbReference type="EMBL" id="EFN54305.1"/>
    </source>
</evidence>
<dbReference type="GO" id="GO:0005634">
    <property type="term" value="C:nucleus"/>
    <property type="evidence" value="ECO:0007669"/>
    <property type="project" value="TreeGrafter"/>
</dbReference>
<dbReference type="Gene3D" id="2.30.30.140">
    <property type="match status" value="1"/>
</dbReference>
<dbReference type="PANTHER" id="PTHR12302">
    <property type="entry name" value="EBNA2 BINDING PROTEIN P100"/>
    <property type="match status" value="1"/>
</dbReference>
<dbReference type="Pfam" id="PF21056">
    <property type="entry name" value="ZSWIM1-3_RNaseH-like"/>
    <property type="match status" value="1"/>
</dbReference>
<dbReference type="GO" id="GO:0005829">
    <property type="term" value="C:cytosol"/>
    <property type="evidence" value="ECO:0007669"/>
    <property type="project" value="TreeGrafter"/>
</dbReference>
<gene>
    <name evidence="4" type="ORF">CHLNCDRAFT_58222</name>
</gene>
<feature type="domain" description="TNase-like" evidence="3">
    <location>
        <begin position="1093"/>
        <end position="1250"/>
    </location>
</feature>
<feature type="region of interest" description="Disordered" evidence="1">
    <location>
        <begin position="1681"/>
        <end position="1711"/>
    </location>
</feature>
<feature type="region of interest" description="Disordered" evidence="1">
    <location>
        <begin position="920"/>
        <end position="947"/>
    </location>
</feature>
<dbReference type="SMART" id="SM00333">
    <property type="entry name" value="TUDOR"/>
    <property type="match status" value="1"/>
</dbReference>
<dbReference type="InterPro" id="IPR002999">
    <property type="entry name" value="Tudor"/>
</dbReference>
<dbReference type="FunFam" id="2.40.50.90:FF:000018">
    <property type="entry name" value="Ribonuclease"/>
    <property type="match status" value="1"/>
</dbReference>
<feature type="domain" description="TNase-like" evidence="3">
    <location>
        <begin position="1281"/>
        <end position="1420"/>
    </location>
</feature>
<proteinExistence type="predicted"/>
<dbReference type="GO" id="GO:0006402">
    <property type="term" value="P:mRNA catabolic process"/>
    <property type="evidence" value="ECO:0007669"/>
    <property type="project" value="TreeGrafter"/>
</dbReference>
<dbReference type="InterPro" id="IPR016071">
    <property type="entry name" value="Staphylococal_nuclease_OB-fold"/>
</dbReference>
<feature type="domain" description="TNase-like" evidence="3">
    <location>
        <begin position="710"/>
        <end position="852"/>
    </location>
</feature>
<feature type="region of interest" description="Disordered" evidence="1">
    <location>
        <begin position="1412"/>
        <end position="1446"/>
    </location>
</feature>
<dbReference type="KEGG" id="cvr:CHLNCDRAFT_58222"/>
<feature type="domain" description="TNase-like" evidence="3">
    <location>
        <begin position="883"/>
        <end position="1080"/>
    </location>
</feature>
<dbReference type="RefSeq" id="XP_005846407.1">
    <property type="nucleotide sequence ID" value="XM_005846345.1"/>
</dbReference>
<dbReference type="SUPFAM" id="SSF50199">
    <property type="entry name" value="Staphylococcal nuclease"/>
    <property type="match status" value="5"/>
</dbReference>